<proteinExistence type="predicted"/>
<accession>A0A0F9EW58</accession>
<name>A0A0F9EW58_9ZZZZ</name>
<feature type="non-terminal residue" evidence="1">
    <location>
        <position position="1"/>
    </location>
</feature>
<dbReference type="AlphaFoldDB" id="A0A0F9EW58"/>
<sequence>PKFHSIHVNTEEVAEGRQEPQRTWMIEFLKDEKGRMTRLQYQQEYLGLFVGGIQRFFPDDLIYQICTGKKNLMLPAGDKFQGIDIARMGGDETVLISLERHRSNLTQFDLTIPEQQTLTDTTRLIIHKDKQINHKTIYMDDAGLGAGVFDQLMEDEQTKRKIVGINNAKRPIEKPVWKKDRKTQRKTPTMKELLYINLKNLMEKKEIKLLDIPEIKHSLRSIQYDNESGELKIYGNYSHITEALIRAAWCIKDKSLNLFFYK</sequence>
<organism evidence="1">
    <name type="scientific">marine sediment metagenome</name>
    <dbReference type="NCBI Taxonomy" id="412755"/>
    <lineage>
        <taxon>unclassified sequences</taxon>
        <taxon>metagenomes</taxon>
        <taxon>ecological metagenomes</taxon>
    </lineage>
</organism>
<evidence type="ECO:0008006" key="2">
    <source>
        <dbReference type="Google" id="ProtNLM"/>
    </source>
</evidence>
<protein>
    <recommendedName>
        <fullName evidence="2">Terminase large subunit gp17-like C-terminal domain-containing protein</fullName>
    </recommendedName>
</protein>
<evidence type="ECO:0000313" key="1">
    <source>
        <dbReference type="EMBL" id="KKL49215.1"/>
    </source>
</evidence>
<dbReference type="Gene3D" id="3.30.420.240">
    <property type="match status" value="1"/>
</dbReference>
<dbReference type="EMBL" id="LAZR01033039">
    <property type="protein sequence ID" value="KKL49215.1"/>
    <property type="molecule type" value="Genomic_DNA"/>
</dbReference>
<gene>
    <name evidence="1" type="ORF">LCGC14_2317770</name>
</gene>
<comment type="caution">
    <text evidence="1">The sequence shown here is derived from an EMBL/GenBank/DDBJ whole genome shotgun (WGS) entry which is preliminary data.</text>
</comment>
<reference evidence="1" key="1">
    <citation type="journal article" date="2015" name="Nature">
        <title>Complex archaea that bridge the gap between prokaryotes and eukaryotes.</title>
        <authorList>
            <person name="Spang A."/>
            <person name="Saw J.H."/>
            <person name="Jorgensen S.L."/>
            <person name="Zaremba-Niedzwiedzka K."/>
            <person name="Martijn J."/>
            <person name="Lind A.E."/>
            <person name="van Eijk R."/>
            <person name="Schleper C."/>
            <person name="Guy L."/>
            <person name="Ettema T.J."/>
        </authorList>
    </citation>
    <scope>NUCLEOTIDE SEQUENCE</scope>
</reference>